<dbReference type="SUPFAM" id="SSF56112">
    <property type="entry name" value="Protein kinase-like (PK-like)"/>
    <property type="match status" value="1"/>
</dbReference>
<protein>
    <recommendedName>
        <fullName evidence="8">Protein kinase domain-containing protein</fullName>
    </recommendedName>
</protein>
<keyword evidence="3" id="KW-0418">Kinase</keyword>
<evidence type="ECO:0000313" key="9">
    <source>
        <dbReference type="EMBL" id="CAD7653242.1"/>
    </source>
</evidence>
<keyword evidence="2 6" id="KW-0547">Nucleotide-binding</keyword>
<dbReference type="PROSITE" id="PS00107">
    <property type="entry name" value="PROTEIN_KINASE_ATP"/>
    <property type="match status" value="1"/>
</dbReference>
<dbReference type="AlphaFoldDB" id="A0A7R9QQT5"/>
<dbReference type="InterPro" id="IPR000719">
    <property type="entry name" value="Prot_kinase_dom"/>
</dbReference>
<evidence type="ECO:0000256" key="7">
    <source>
        <dbReference type="RuleBase" id="RU000304"/>
    </source>
</evidence>
<dbReference type="Gene3D" id="3.30.200.20">
    <property type="entry name" value="Phosphorylase Kinase, domain 1"/>
    <property type="match status" value="1"/>
</dbReference>
<dbReference type="SUPFAM" id="SSF50985">
    <property type="entry name" value="RCC1/BLIP-II"/>
    <property type="match status" value="1"/>
</dbReference>
<dbReference type="PROSITE" id="PS50011">
    <property type="entry name" value="PROTEIN_KINASE_DOM"/>
    <property type="match status" value="1"/>
</dbReference>
<proteinExistence type="inferred from homology"/>
<reference evidence="9" key="1">
    <citation type="submission" date="2020-11" db="EMBL/GenBank/DDBJ databases">
        <authorList>
            <person name="Tran Van P."/>
        </authorList>
    </citation>
    <scope>NUCLEOTIDE SEQUENCE</scope>
</reference>
<keyword evidence="10" id="KW-1185">Reference proteome</keyword>
<organism evidence="9">
    <name type="scientific">Oppiella nova</name>
    <dbReference type="NCBI Taxonomy" id="334625"/>
    <lineage>
        <taxon>Eukaryota</taxon>
        <taxon>Metazoa</taxon>
        <taxon>Ecdysozoa</taxon>
        <taxon>Arthropoda</taxon>
        <taxon>Chelicerata</taxon>
        <taxon>Arachnida</taxon>
        <taxon>Acari</taxon>
        <taxon>Acariformes</taxon>
        <taxon>Sarcoptiformes</taxon>
        <taxon>Oribatida</taxon>
        <taxon>Brachypylina</taxon>
        <taxon>Oppioidea</taxon>
        <taxon>Oppiidae</taxon>
        <taxon>Oppiella</taxon>
    </lineage>
</organism>
<keyword evidence="4 6" id="KW-0067">ATP-binding</keyword>
<dbReference type="Pfam" id="PF13540">
    <property type="entry name" value="RCC1_2"/>
    <property type="match status" value="2"/>
</dbReference>
<gene>
    <name evidence="9" type="ORF">ONB1V03_LOCUS9899</name>
</gene>
<evidence type="ECO:0000256" key="2">
    <source>
        <dbReference type="ARBA" id="ARBA00022741"/>
    </source>
</evidence>
<evidence type="ECO:0000256" key="1">
    <source>
        <dbReference type="ARBA" id="ARBA00022679"/>
    </source>
</evidence>
<feature type="domain" description="Protein kinase" evidence="8">
    <location>
        <begin position="85"/>
        <end position="342"/>
    </location>
</feature>
<dbReference type="Gene3D" id="2.130.10.30">
    <property type="entry name" value="Regulator of chromosome condensation 1/beta-lactamase-inhibitor protein II"/>
    <property type="match status" value="1"/>
</dbReference>
<feature type="binding site" evidence="6">
    <location>
        <position position="114"/>
    </location>
    <ligand>
        <name>ATP</name>
        <dbReference type="ChEBI" id="CHEBI:30616"/>
    </ligand>
</feature>
<evidence type="ECO:0000313" key="10">
    <source>
        <dbReference type="Proteomes" id="UP000728032"/>
    </source>
</evidence>
<dbReference type="PANTHER" id="PTHR11042">
    <property type="entry name" value="EUKARYOTIC TRANSLATION INITIATION FACTOR 2-ALPHA KINASE EIF2-ALPHA KINASE -RELATED"/>
    <property type="match status" value="1"/>
</dbReference>
<dbReference type="EMBL" id="CAJPVJ010006427">
    <property type="protein sequence ID" value="CAG2170429.1"/>
    <property type="molecule type" value="Genomic_DNA"/>
</dbReference>
<accession>A0A7R9QQT5</accession>
<dbReference type="InterPro" id="IPR011009">
    <property type="entry name" value="Kinase-like_dom_sf"/>
</dbReference>
<sequence length="342" mass="39445">MDVKTPLIIRELCGQRIQQFINGSDFVLAMNEDNHVFSWGHNHKGQISHIFVVVFLHSLALTTDGKAYGWGDNSKGQIGCRNSLFIELSAIGSGGFGTVYKVKHRIDEHIYAVKSVQIKDFSEEHLQRVYKEVRNLGAVRSEYCVQYYNSWPEDKHLYIQMEFCSQNLRNIVEVKPQVFGRQLGEAMDCVEYFISCEILRQILESVQYLHELNPQIIHRDLKPDNILIDRNARNGRFVKLCDFGLATVHDKDINYITRDKHSAGVGTIKYQAPEIGHGELIDFDLFYPDNSEGIYSGNEILNTKVNELSMMSTPQWNRRPECSQVLHKFNDWAIDRNIVKDT</sequence>
<dbReference type="InterPro" id="IPR017441">
    <property type="entry name" value="Protein_kinase_ATP_BS"/>
</dbReference>
<dbReference type="Proteomes" id="UP000728032">
    <property type="component" value="Unassembled WGS sequence"/>
</dbReference>
<evidence type="ECO:0000256" key="3">
    <source>
        <dbReference type="ARBA" id="ARBA00022777"/>
    </source>
</evidence>
<evidence type="ECO:0000259" key="8">
    <source>
        <dbReference type="PROSITE" id="PS50011"/>
    </source>
</evidence>
<comment type="similarity">
    <text evidence="5">Belongs to the protein kinase superfamily. Ser/Thr protein kinase family. GCN2 subfamily.</text>
</comment>
<keyword evidence="1" id="KW-0808">Transferase</keyword>
<dbReference type="Pfam" id="PF00069">
    <property type="entry name" value="Pkinase"/>
    <property type="match status" value="1"/>
</dbReference>
<dbReference type="GO" id="GO:0004674">
    <property type="term" value="F:protein serine/threonine kinase activity"/>
    <property type="evidence" value="ECO:0007669"/>
    <property type="project" value="UniProtKB-KW"/>
</dbReference>
<dbReference type="OrthoDB" id="40902at2759"/>
<name>A0A7R9QQT5_9ACAR</name>
<keyword evidence="7" id="KW-0723">Serine/threonine-protein kinase</keyword>
<evidence type="ECO:0000256" key="6">
    <source>
        <dbReference type="PROSITE-ProRule" id="PRU10141"/>
    </source>
</evidence>
<dbReference type="Gene3D" id="1.10.510.10">
    <property type="entry name" value="Transferase(Phosphotransferase) domain 1"/>
    <property type="match status" value="1"/>
</dbReference>
<dbReference type="InterPro" id="IPR008271">
    <property type="entry name" value="Ser/Thr_kinase_AS"/>
</dbReference>
<dbReference type="InterPro" id="IPR050339">
    <property type="entry name" value="CC_SR_Kinase"/>
</dbReference>
<evidence type="ECO:0000256" key="5">
    <source>
        <dbReference type="ARBA" id="ARBA00037982"/>
    </source>
</evidence>
<dbReference type="GO" id="GO:0005737">
    <property type="term" value="C:cytoplasm"/>
    <property type="evidence" value="ECO:0007669"/>
    <property type="project" value="TreeGrafter"/>
</dbReference>
<dbReference type="SMART" id="SM00220">
    <property type="entry name" value="S_TKc"/>
    <property type="match status" value="1"/>
</dbReference>
<dbReference type="GO" id="GO:0005524">
    <property type="term" value="F:ATP binding"/>
    <property type="evidence" value="ECO:0007669"/>
    <property type="project" value="UniProtKB-UniRule"/>
</dbReference>
<dbReference type="InterPro" id="IPR009091">
    <property type="entry name" value="RCC1/BLIP-II"/>
</dbReference>
<feature type="non-terminal residue" evidence="9">
    <location>
        <position position="342"/>
    </location>
</feature>
<dbReference type="PROSITE" id="PS00108">
    <property type="entry name" value="PROTEIN_KINASE_ST"/>
    <property type="match status" value="1"/>
</dbReference>
<dbReference type="GO" id="GO:0005634">
    <property type="term" value="C:nucleus"/>
    <property type="evidence" value="ECO:0007669"/>
    <property type="project" value="TreeGrafter"/>
</dbReference>
<dbReference type="EMBL" id="OC921252">
    <property type="protein sequence ID" value="CAD7653242.1"/>
    <property type="molecule type" value="Genomic_DNA"/>
</dbReference>
<evidence type="ECO:0000256" key="4">
    <source>
        <dbReference type="ARBA" id="ARBA00022840"/>
    </source>
</evidence>